<keyword evidence="5 10" id="KW-0560">Oxidoreductase</keyword>
<dbReference type="SUPFAM" id="SSF51735">
    <property type="entry name" value="NAD(P)-binding Rossmann-fold domains"/>
    <property type="match status" value="1"/>
</dbReference>
<feature type="binding site" evidence="9">
    <location>
        <begin position="11"/>
        <end position="14"/>
    </location>
    <ligand>
        <name>NADP(+)</name>
        <dbReference type="ChEBI" id="CHEBI:58349"/>
    </ligand>
</feature>
<evidence type="ECO:0000313" key="13">
    <source>
        <dbReference type="Proteomes" id="UP000483018"/>
    </source>
</evidence>
<dbReference type="PRINTS" id="PR00080">
    <property type="entry name" value="SDRFAMILY"/>
</dbReference>
<feature type="binding site" evidence="9">
    <location>
        <position position="187"/>
    </location>
    <ligand>
        <name>NADP(+)</name>
        <dbReference type="ChEBI" id="CHEBI:58349"/>
    </ligand>
</feature>
<keyword evidence="10" id="KW-0444">Lipid biosynthesis</keyword>
<reference evidence="12 13" key="1">
    <citation type="submission" date="2019-12" db="EMBL/GenBank/DDBJ databases">
        <title>Defluviitalea raffinosedens, isolated from a biogas fermenter, genome sequencing and characterization.</title>
        <authorList>
            <person name="Rettenmaier R."/>
            <person name="Schneider M."/>
            <person name="Neuhaus K."/>
            <person name="Liebl W."/>
            <person name="Zverlov V."/>
        </authorList>
    </citation>
    <scope>NUCLEOTIDE SEQUENCE [LARGE SCALE GENOMIC DNA]</scope>
    <source>
        <strain evidence="12 13">249c-K6</strain>
    </source>
</reference>
<dbReference type="GO" id="GO:0006633">
    <property type="term" value="P:fatty acid biosynthetic process"/>
    <property type="evidence" value="ECO:0007669"/>
    <property type="project" value="UniProtKB-UniPathway"/>
</dbReference>
<evidence type="ECO:0000256" key="9">
    <source>
        <dbReference type="PIRSR" id="PIRSR611284-2"/>
    </source>
</evidence>
<evidence type="ECO:0000259" key="11">
    <source>
        <dbReference type="SMART" id="SM00822"/>
    </source>
</evidence>
<dbReference type="AlphaFoldDB" id="A0A7C8LQY8"/>
<feature type="binding site" evidence="9">
    <location>
        <begin position="154"/>
        <end position="158"/>
    </location>
    <ligand>
        <name>NADP(+)</name>
        <dbReference type="ChEBI" id="CHEBI:58349"/>
    </ligand>
</feature>
<organism evidence="12 13">
    <name type="scientific">Defluviitalea raffinosedens</name>
    <dbReference type="NCBI Taxonomy" id="1450156"/>
    <lineage>
        <taxon>Bacteria</taxon>
        <taxon>Bacillati</taxon>
        <taxon>Bacillota</taxon>
        <taxon>Clostridia</taxon>
        <taxon>Lachnospirales</taxon>
        <taxon>Defluviitaleaceae</taxon>
        <taxon>Defluviitalea</taxon>
    </lineage>
</organism>
<dbReference type="Proteomes" id="UP000483018">
    <property type="component" value="Unassembled WGS sequence"/>
</dbReference>
<dbReference type="InterPro" id="IPR020904">
    <property type="entry name" value="Sc_DH/Rdtase_CS"/>
</dbReference>
<feature type="binding site" evidence="9">
    <location>
        <position position="89"/>
    </location>
    <ligand>
        <name>NADP(+)</name>
        <dbReference type="ChEBI" id="CHEBI:58349"/>
    </ligand>
</feature>
<dbReference type="PRINTS" id="PR00081">
    <property type="entry name" value="GDHRDH"/>
</dbReference>
<protein>
    <recommendedName>
        <fullName evidence="3 10">3-oxoacyl-[acyl-carrier-protein] reductase</fullName>
        <ecNumber evidence="3 10">1.1.1.100</ecNumber>
    </recommendedName>
</protein>
<feature type="active site" description="Proton acceptor" evidence="8">
    <location>
        <position position="154"/>
    </location>
</feature>
<dbReference type="InterPro" id="IPR002347">
    <property type="entry name" value="SDR_fam"/>
</dbReference>
<evidence type="ECO:0000256" key="1">
    <source>
        <dbReference type="ARBA" id="ARBA00005194"/>
    </source>
</evidence>
<gene>
    <name evidence="12" type="primary">fabG</name>
    <name evidence="12" type="ORF">GND95_02955</name>
</gene>
<keyword evidence="10" id="KW-0275">Fatty acid biosynthesis</keyword>
<dbReference type="NCBIfam" id="NF004198">
    <property type="entry name" value="PRK05653.1-3"/>
    <property type="match status" value="1"/>
</dbReference>
<name>A0A7C8LQY8_9FIRM</name>
<dbReference type="NCBIfam" id="TIGR01830">
    <property type="entry name" value="3oxo_ACP_reduc"/>
    <property type="match status" value="1"/>
</dbReference>
<dbReference type="NCBIfam" id="NF009466">
    <property type="entry name" value="PRK12826.1-2"/>
    <property type="match status" value="1"/>
</dbReference>
<dbReference type="NCBIfam" id="NF005559">
    <property type="entry name" value="PRK07231.1"/>
    <property type="match status" value="1"/>
</dbReference>
<dbReference type="Gene3D" id="3.40.50.720">
    <property type="entry name" value="NAD(P)-binding Rossmann-like Domain"/>
    <property type="match status" value="1"/>
</dbReference>
<dbReference type="GO" id="GO:0004316">
    <property type="term" value="F:3-oxoacyl-[acyl-carrier-protein] reductase (NADPH) activity"/>
    <property type="evidence" value="ECO:0007669"/>
    <property type="project" value="UniProtKB-UniRule"/>
</dbReference>
<dbReference type="PANTHER" id="PTHR42879">
    <property type="entry name" value="3-OXOACYL-(ACYL-CARRIER-PROTEIN) REDUCTASE"/>
    <property type="match status" value="1"/>
</dbReference>
<evidence type="ECO:0000256" key="6">
    <source>
        <dbReference type="ARBA" id="ARBA00023221"/>
    </source>
</evidence>
<evidence type="ECO:0000256" key="7">
    <source>
        <dbReference type="ARBA" id="ARBA00048508"/>
    </source>
</evidence>
<dbReference type="PROSITE" id="PS00061">
    <property type="entry name" value="ADH_SHORT"/>
    <property type="match status" value="1"/>
</dbReference>
<evidence type="ECO:0000256" key="2">
    <source>
        <dbReference type="ARBA" id="ARBA00006484"/>
    </source>
</evidence>
<keyword evidence="10" id="KW-0276">Fatty acid metabolism</keyword>
<comment type="function">
    <text evidence="10">Catalyzes the NADPH-dependent reduction of beta-ketoacyl-ACP substrates to beta-hydroxyacyl-ACP products, the first reductive step in the elongation cycle of fatty acid biosynthesis.</text>
</comment>
<keyword evidence="10" id="KW-0443">Lipid metabolism</keyword>
<dbReference type="EMBL" id="WSLF01000002">
    <property type="protein sequence ID" value="KAE9636101.1"/>
    <property type="molecule type" value="Genomic_DNA"/>
</dbReference>
<keyword evidence="6" id="KW-0753">Steroid metabolism</keyword>
<evidence type="ECO:0000256" key="3">
    <source>
        <dbReference type="ARBA" id="ARBA00012948"/>
    </source>
</evidence>
<dbReference type="CDD" id="cd05333">
    <property type="entry name" value="BKR_SDR_c"/>
    <property type="match status" value="1"/>
</dbReference>
<evidence type="ECO:0000256" key="5">
    <source>
        <dbReference type="ARBA" id="ARBA00023002"/>
    </source>
</evidence>
<dbReference type="InterPro" id="IPR050259">
    <property type="entry name" value="SDR"/>
</dbReference>
<evidence type="ECO:0000256" key="8">
    <source>
        <dbReference type="PIRSR" id="PIRSR611284-1"/>
    </source>
</evidence>
<dbReference type="SMART" id="SM00822">
    <property type="entry name" value="PKS_KR"/>
    <property type="match status" value="1"/>
</dbReference>
<dbReference type="UniPathway" id="UPA00094"/>
<proteinExistence type="inferred from homology"/>
<evidence type="ECO:0000313" key="12">
    <source>
        <dbReference type="EMBL" id="KAE9636101.1"/>
    </source>
</evidence>
<dbReference type="GO" id="GO:0008202">
    <property type="term" value="P:steroid metabolic process"/>
    <property type="evidence" value="ECO:0007669"/>
    <property type="project" value="UniProtKB-KW"/>
</dbReference>
<dbReference type="InterPro" id="IPR036291">
    <property type="entry name" value="NAD(P)-bd_dom_sf"/>
</dbReference>
<dbReference type="PANTHER" id="PTHR42879:SF2">
    <property type="entry name" value="3-OXOACYL-[ACYL-CARRIER-PROTEIN] REDUCTASE FABG"/>
    <property type="match status" value="1"/>
</dbReference>
<dbReference type="OrthoDB" id="9803333at2"/>
<comment type="subunit">
    <text evidence="10">Homotetramer.</text>
</comment>
<comment type="pathway">
    <text evidence="1 10">Lipid metabolism; fatty acid biosynthesis.</text>
</comment>
<dbReference type="RefSeq" id="WP_158739355.1">
    <property type="nucleotide sequence ID" value="NZ_JAFBEP010000003.1"/>
</dbReference>
<dbReference type="Pfam" id="PF13561">
    <property type="entry name" value="adh_short_C2"/>
    <property type="match status" value="1"/>
</dbReference>
<comment type="caution">
    <text evidence="12">The sequence shown here is derived from an EMBL/GenBank/DDBJ whole genome shotgun (WGS) entry which is preliminary data.</text>
</comment>
<keyword evidence="13" id="KW-1185">Reference proteome</keyword>
<keyword evidence="4 9" id="KW-0521">NADP</keyword>
<evidence type="ECO:0000256" key="4">
    <source>
        <dbReference type="ARBA" id="ARBA00022857"/>
    </source>
</evidence>
<sequence>MGKRKTALITGGSRGIGREIALYLAQKGMNIVFSYLSNDEAAQKTVEEIEEKGVKALAVKADVGSFEESEKLINKTVEAMGSIDVLVNNAGIIRDNLMLRMKEEEFDEVIRINLKGVFNCIKHASKIMIKQKSGKIINISSIIGLMGNIGQTNYAASKAGIFGITKSAAKELALRGITVNAIAPGFIETEMTSSLSDKHKEAILKAIPLGRIGSSKDVASIVGFLSSEEAGYITGQIICVDGGLAMGSL</sequence>
<comment type="similarity">
    <text evidence="2 10">Belongs to the short-chain dehydrogenases/reductases (SDR) family.</text>
</comment>
<dbReference type="InterPro" id="IPR011284">
    <property type="entry name" value="3oxo_ACP_reduc"/>
</dbReference>
<feature type="domain" description="Ketoreductase" evidence="11">
    <location>
        <begin position="5"/>
        <end position="185"/>
    </location>
</feature>
<comment type="catalytic activity">
    <reaction evidence="7 10">
        <text>a (3R)-hydroxyacyl-[ACP] + NADP(+) = a 3-oxoacyl-[ACP] + NADPH + H(+)</text>
        <dbReference type="Rhea" id="RHEA:17397"/>
        <dbReference type="Rhea" id="RHEA-COMP:9916"/>
        <dbReference type="Rhea" id="RHEA-COMP:9945"/>
        <dbReference type="ChEBI" id="CHEBI:15378"/>
        <dbReference type="ChEBI" id="CHEBI:57783"/>
        <dbReference type="ChEBI" id="CHEBI:58349"/>
        <dbReference type="ChEBI" id="CHEBI:78776"/>
        <dbReference type="ChEBI" id="CHEBI:78827"/>
        <dbReference type="EC" id="1.1.1.100"/>
    </reaction>
</comment>
<dbReference type="GO" id="GO:0051287">
    <property type="term" value="F:NAD binding"/>
    <property type="evidence" value="ECO:0007669"/>
    <property type="project" value="UniProtKB-UniRule"/>
</dbReference>
<dbReference type="FunFam" id="3.40.50.720:FF:000115">
    <property type="entry name" value="3-oxoacyl-[acyl-carrier-protein] reductase FabG"/>
    <property type="match status" value="1"/>
</dbReference>
<dbReference type="InterPro" id="IPR057326">
    <property type="entry name" value="KR_dom"/>
</dbReference>
<evidence type="ECO:0000256" key="10">
    <source>
        <dbReference type="RuleBase" id="RU366074"/>
    </source>
</evidence>
<dbReference type="EC" id="1.1.1.100" evidence="3 10"/>
<accession>A0A7C8LQY8</accession>